<dbReference type="EMBL" id="JAEACU010000002">
    <property type="protein sequence ID" value="KAH7542672.1"/>
    <property type="molecule type" value="Genomic_DNA"/>
</dbReference>
<name>A0A978VV27_ZIZJJ</name>
<evidence type="ECO:0000313" key="1">
    <source>
        <dbReference type="EMBL" id="KAH7542672.1"/>
    </source>
</evidence>
<protein>
    <submittedName>
        <fullName evidence="1">Uncharacterized protein</fullName>
    </submittedName>
</protein>
<proteinExistence type="predicted"/>
<accession>A0A978VV27</accession>
<gene>
    <name evidence="1" type="ORF">FEM48_Zijuj02G0098900</name>
</gene>
<comment type="caution">
    <text evidence="1">The sequence shown here is derived from an EMBL/GenBank/DDBJ whole genome shotgun (WGS) entry which is preliminary data.</text>
</comment>
<sequence>MYDMLWEFRQTEFLVAIDDNGIVVHSTHRYSDCGCLFIDKLVNLNAMLLIFKKSLNLLNDMDFKGMENGHDTKDCPFPFTFGTHLIFKQSIFEQWLYAELPIQCPHEVSNWLLGMDDAMEVDDGHDLALVPYGVSSSNAYSGGSNGSHIPMQFGSLCLGHLGPILSMLRVGLGGKSKSNVQLRAEIVASGAIMAIKGVKFGQSQKFGSSSRFKGHFDGNKCTHCGSTKHTRKPVSNYMAIQTDSMNYKP</sequence>
<evidence type="ECO:0000313" key="2">
    <source>
        <dbReference type="Proteomes" id="UP000813462"/>
    </source>
</evidence>
<reference evidence="1" key="1">
    <citation type="journal article" date="2021" name="Front. Plant Sci.">
        <title>Chromosome-Scale Genome Assembly for Chinese Sour Jujube and Insights Into Its Genome Evolution and Domestication Signature.</title>
        <authorList>
            <person name="Shen L.-Y."/>
            <person name="Luo H."/>
            <person name="Wang X.-L."/>
            <person name="Wang X.-M."/>
            <person name="Qiu X.-J."/>
            <person name="Liu H."/>
            <person name="Zhou S.-S."/>
            <person name="Jia K.-H."/>
            <person name="Nie S."/>
            <person name="Bao Y.-T."/>
            <person name="Zhang R.-G."/>
            <person name="Yun Q.-Z."/>
            <person name="Chai Y.-H."/>
            <person name="Lu J.-Y."/>
            <person name="Li Y."/>
            <person name="Zhao S.-W."/>
            <person name="Mao J.-F."/>
            <person name="Jia S.-G."/>
            <person name="Mao Y.-M."/>
        </authorList>
    </citation>
    <scope>NUCLEOTIDE SEQUENCE</scope>
    <source>
        <strain evidence="1">AT0</strain>
        <tissue evidence="1">Leaf</tissue>
    </source>
</reference>
<dbReference type="Proteomes" id="UP000813462">
    <property type="component" value="Unassembled WGS sequence"/>
</dbReference>
<dbReference type="AlphaFoldDB" id="A0A978VV27"/>
<organism evidence="1 2">
    <name type="scientific">Ziziphus jujuba var. spinosa</name>
    <dbReference type="NCBI Taxonomy" id="714518"/>
    <lineage>
        <taxon>Eukaryota</taxon>
        <taxon>Viridiplantae</taxon>
        <taxon>Streptophyta</taxon>
        <taxon>Embryophyta</taxon>
        <taxon>Tracheophyta</taxon>
        <taxon>Spermatophyta</taxon>
        <taxon>Magnoliopsida</taxon>
        <taxon>eudicotyledons</taxon>
        <taxon>Gunneridae</taxon>
        <taxon>Pentapetalae</taxon>
        <taxon>rosids</taxon>
        <taxon>fabids</taxon>
        <taxon>Rosales</taxon>
        <taxon>Rhamnaceae</taxon>
        <taxon>Paliureae</taxon>
        <taxon>Ziziphus</taxon>
    </lineage>
</organism>